<sequence length="642" mass="71732">MKETVLYLPMLQSQAEALRDTKDSIVDLLAQWDVAQIASAVVIQNLPSLNGRPKRDGLIELGLAEMIALGVRLKRKTPPESFASLVFEKFDRDAFEQGLSLMHKVGIRFLDEKALESQEYLTLDGLWNRKFLGLHSKAIDPLKHEFYSAKSSFSLTDQQARAFRVLQAEPDESLHIEGRAGTGKTHLITRLIESLHSCKPLLLAFTAVQLHALMERLGAVNSSLKGATFGDLAKDLLESYPGYRKPGKRGLARHQVSPREVASRLGFLAIGKFSPGQVASICAQAVAAFCQTTDREVGIQHIPRRISLGVVDQSVLLQYANELWRQTIEPTSPHYDLPVRIYHRIKHMTLFCEPVIGGGYTHIIVDEAHDLPRPLADFLDRCTQPIITLGDAYQKLDGRYFERSGALRKQEINSSVRAGRQIESVINPLIENHPVLHAGVIEGNSSFDTRVIFYDRPEIPKGKVTILVDSEWGLFEWFQRLGHAGARFSLLQGAVSSFRLFITECITLYHKGVRPTHSALYRFASWSALQSEMASNTSFQRIDRMLSQNYQIEDFECSLEKLDLSGEAPLKLGRVMDARNSEIDSVMLAPDLLGDIVSGDRVAASVAFSALYTGGTRAKYRLIVPGYLRDWASDVSKMVKAE</sequence>
<keyword evidence="1" id="KW-0547">Nucleotide-binding</keyword>
<evidence type="ECO:0000313" key="2">
    <source>
        <dbReference type="Proteomes" id="UP000194857"/>
    </source>
</evidence>
<proteinExistence type="predicted"/>
<keyword evidence="1" id="KW-0347">Helicase</keyword>
<dbReference type="SUPFAM" id="SSF52540">
    <property type="entry name" value="P-loop containing nucleoside triphosphate hydrolases"/>
    <property type="match status" value="1"/>
</dbReference>
<dbReference type="EMBL" id="NFFZ01000004">
    <property type="protein sequence ID" value="OTI63035.1"/>
    <property type="molecule type" value="Genomic_DNA"/>
</dbReference>
<keyword evidence="1" id="KW-0067">ATP-binding</keyword>
<protein>
    <submittedName>
        <fullName evidence="1">Helicase</fullName>
    </submittedName>
</protein>
<dbReference type="GO" id="GO:0004386">
    <property type="term" value="F:helicase activity"/>
    <property type="evidence" value="ECO:0007669"/>
    <property type="project" value="UniProtKB-KW"/>
</dbReference>
<evidence type="ECO:0000313" key="1">
    <source>
        <dbReference type="EMBL" id="OTI63035.1"/>
    </source>
</evidence>
<organism evidence="1 2">
    <name type="scientific">Pseudomonas aeruginosa</name>
    <dbReference type="NCBI Taxonomy" id="287"/>
    <lineage>
        <taxon>Bacteria</taxon>
        <taxon>Pseudomonadati</taxon>
        <taxon>Pseudomonadota</taxon>
        <taxon>Gammaproteobacteria</taxon>
        <taxon>Pseudomonadales</taxon>
        <taxon>Pseudomonadaceae</taxon>
        <taxon>Pseudomonas</taxon>
    </lineage>
</organism>
<name>A0A241XRR5_PSEAI</name>
<dbReference type="Proteomes" id="UP000194857">
    <property type="component" value="Unassembled WGS sequence"/>
</dbReference>
<keyword evidence="1" id="KW-0378">Hydrolase</keyword>
<dbReference type="Gene3D" id="3.40.50.300">
    <property type="entry name" value="P-loop containing nucleotide triphosphate hydrolases"/>
    <property type="match status" value="1"/>
</dbReference>
<accession>A0A241XRR5</accession>
<gene>
    <name evidence="1" type="ORF">CAZ10_09330</name>
</gene>
<dbReference type="RefSeq" id="WP_065085905.1">
    <property type="nucleotide sequence ID" value="NZ_NFFZ01000004.1"/>
</dbReference>
<dbReference type="InterPro" id="IPR027417">
    <property type="entry name" value="P-loop_NTPase"/>
</dbReference>
<dbReference type="AlphaFoldDB" id="A0A241XRR5"/>
<comment type="caution">
    <text evidence="1">The sequence shown here is derived from an EMBL/GenBank/DDBJ whole genome shotgun (WGS) entry which is preliminary data.</text>
</comment>
<reference evidence="1 2" key="1">
    <citation type="submission" date="2017-05" db="EMBL/GenBank/DDBJ databases">
        <authorList>
            <person name="Song R."/>
            <person name="Chenine A.L."/>
            <person name="Ruprecht R.M."/>
        </authorList>
    </citation>
    <scope>NUCLEOTIDE SEQUENCE [LARGE SCALE GENOMIC DNA]</scope>
    <source>
        <strain evidence="1 2">S567_C10_BS</strain>
    </source>
</reference>